<proteinExistence type="predicted"/>
<name>A0ACC2Q389_9NEOP</name>
<dbReference type="EMBL" id="CM056806">
    <property type="protein sequence ID" value="KAJ8704926.1"/>
    <property type="molecule type" value="Genomic_DNA"/>
</dbReference>
<organism evidence="1 2">
    <name type="scientific">Mythimna loreyi</name>
    <dbReference type="NCBI Taxonomy" id="667449"/>
    <lineage>
        <taxon>Eukaryota</taxon>
        <taxon>Metazoa</taxon>
        <taxon>Ecdysozoa</taxon>
        <taxon>Arthropoda</taxon>
        <taxon>Hexapoda</taxon>
        <taxon>Insecta</taxon>
        <taxon>Pterygota</taxon>
        <taxon>Neoptera</taxon>
        <taxon>Endopterygota</taxon>
        <taxon>Lepidoptera</taxon>
        <taxon>Glossata</taxon>
        <taxon>Ditrysia</taxon>
        <taxon>Noctuoidea</taxon>
        <taxon>Noctuidae</taxon>
        <taxon>Noctuinae</taxon>
        <taxon>Hadenini</taxon>
        <taxon>Mythimna</taxon>
    </lineage>
</organism>
<protein>
    <submittedName>
        <fullName evidence="1">Uncharacterized protein</fullName>
    </submittedName>
</protein>
<comment type="caution">
    <text evidence="1">The sequence shown here is derived from an EMBL/GenBank/DDBJ whole genome shotgun (WGS) entry which is preliminary data.</text>
</comment>
<evidence type="ECO:0000313" key="2">
    <source>
        <dbReference type="Proteomes" id="UP001231649"/>
    </source>
</evidence>
<keyword evidence="2" id="KW-1185">Reference proteome</keyword>
<gene>
    <name evidence="1" type="ORF">PYW08_012246</name>
</gene>
<sequence>MEKVEKLSMCRICLVEDVRMCVVTNKSLQQMYEKLTDVPFVTEDRKPMFACLFCCTRLQQCCQLQRKCVEAEQLLAHMLREDYEQKPLTNRAHLGCVGGFIITPIENISIVDDCQTASDAVKQELAAVCEEQDVELESENLYNSHPDVEAHHSESESEDPLLVEIKIEKEELSENIRNSEPERAGVAKTLILQRLLEEGMPAKQTTNVPSDLTVIRTIPSTSESVAKIKEDTTTSKNNFSQSSNSIHIGTPTDEYPFKCDVCQCSFTEATLLKKHMRIHKVKPYKCDVCQRSFGQKSNFERHSKIHFREKTFICDVCQRSFSRKTSLDEHYRNHTGEKPFKCNVCQSSFSRSASLKQHKQIHTGVKPYKCDICQRSFSQKSNFVVHFRNHSTDKPFKCHLCRRSYAQSCLLKQHLRIHTGERPYECHVCKRTFIYKCSLNKHFRLNHSDEKKVPK</sequence>
<accession>A0ACC2Q389</accession>
<evidence type="ECO:0000313" key="1">
    <source>
        <dbReference type="EMBL" id="KAJ8704926.1"/>
    </source>
</evidence>
<reference evidence="1" key="1">
    <citation type="submission" date="2023-03" db="EMBL/GenBank/DDBJ databases">
        <title>Chromosome-level genomes of two armyworms, Mythimna separata and Mythimna loreyi, provide insights into the biosynthesis and reception of sex pheromones.</title>
        <authorList>
            <person name="Zhao H."/>
        </authorList>
    </citation>
    <scope>NUCLEOTIDE SEQUENCE</scope>
    <source>
        <strain evidence="1">BeijingLab</strain>
    </source>
</reference>
<dbReference type="Proteomes" id="UP001231649">
    <property type="component" value="Chromosome 30"/>
</dbReference>